<sequence>MFNRAQNLRRISAIGLIALLCATQACSDPERGGANFCTQLNQQLPGLTGPLVISSDIKDLVKRYEKLDRITPLAIQDDWHTVTELMSQAAEVDPQDPLSRQELADNAYKAERPARNVATWVEATCGFEMPDVIGVEGRITAPTTAAP</sequence>
<organism evidence="2">
    <name type="scientific">freshwater metagenome</name>
    <dbReference type="NCBI Taxonomy" id="449393"/>
    <lineage>
        <taxon>unclassified sequences</taxon>
        <taxon>metagenomes</taxon>
        <taxon>ecological metagenomes</taxon>
    </lineage>
</organism>
<dbReference type="EMBL" id="CAEZZV010000058">
    <property type="protein sequence ID" value="CAB4776875.1"/>
    <property type="molecule type" value="Genomic_DNA"/>
</dbReference>
<dbReference type="EMBL" id="CAEZSL010000038">
    <property type="protein sequence ID" value="CAB4538034.1"/>
    <property type="molecule type" value="Genomic_DNA"/>
</dbReference>
<dbReference type="EMBL" id="CAEZVL010000083">
    <property type="protein sequence ID" value="CAB4630867.1"/>
    <property type="molecule type" value="Genomic_DNA"/>
</dbReference>
<dbReference type="EMBL" id="CAEZUK010000067">
    <property type="protein sequence ID" value="CAB4598169.1"/>
    <property type="molecule type" value="Genomic_DNA"/>
</dbReference>
<protein>
    <submittedName>
        <fullName evidence="2">Unannotated protein</fullName>
    </submittedName>
</protein>
<accession>A0A6J6GE92</accession>
<evidence type="ECO:0000313" key="2">
    <source>
        <dbReference type="EMBL" id="CAB4598169.1"/>
    </source>
</evidence>
<evidence type="ECO:0000313" key="1">
    <source>
        <dbReference type="EMBL" id="CAB4538034.1"/>
    </source>
</evidence>
<reference evidence="2" key="1">
    <citation type="submission" date="2020-05" db="EMBL/GenBank/DDBJ databases">
        <authorList>
            <person name="Chiriac C."/>
            <person name="Salcher M."/>
            <person name="Ghai R."/>
            <person name="Kavagutti S V."/>
        </authorList>
    </citation>
    <scope>NUCLEOTIDE SEQUENCE</scope>
</reference>
<dbReference type="PROSITE" id="PS51257">
    <property type="entry name" value="PROKAR_LIPOPROTEIN"/>
    <property type="match status" value="1"/>
</dbReference>
<evidence type="ECO:0000313" key="4">
    <source>
        <dbReference type="EMBL" id="CAB4776875.1"/>
    </source>
</evidence>
<gene>
    <name evidence="1" type="ORF">UFOPK1421_00486</name>
    <name evidence="2" type="ORF">UFOPK1820_00547</name>
    <name evidence="3" type="ORF">UFOPK1960_00663</name>
    <name evidence="4" type="ORF">UFOPK2921_00595</name>
</gene>
<name>A0A6J6GE92_9ZZZZ</name>
<proteinExistence type="predicted"/>
<dbReference type="AlphaFoldDB" id="A0A6J6GE92"/>
<evidence type="ECO:0000313" key="3">
    <source>
        <dbReference type="EMBL" id="CAB4630867.1"/>
    </source>
</evidence>